<sequence>MATGARVARACSTCGWSAAEPPGACWAPGCALQGAIRDHINAARAKHGLPLLAGVDDGQPPVAPASIVTAPRRPWHWRIKRMVAAMVDWTDERVGRLVRMWSAGFSARQIADDMGDVTRNAVLGRVHRMGLKSPKPPRAAAATAAKRKRAAPTATAKPFPQTAHPRPFPQHPRPAPICEPVQPPPAGGVTIMDLTPNICRWPFGEPRQPDFRFCGGGTRQGVPYCRDHMLAAYRPDERRRTA</sequence>
<keyword evidence="3" id="KW-1185">Reference proteome</keyword>
<evidence type="ECO:0008006" key="4">
    <source>
        <dbReference type="Google" id="ProtNLM"/>
    </source>
</evidence>
<comment type="caution">
    <text evidence="2">The sequence shown here is derived from an EMBL/GenBank/DDBJ whole genome shotgun (WGS) entry which is preliminary data.</text>
</comment>
<dbReference type="Proteomes" id="UP000637002">
    <property type="component" value="Unassembled WGS sequence"/>
</dbReference>
<gene>
    <name evidence="2" type="ORF">GCM10010994_31390</name>
</gene>
<proteinExistence type="predicted"/>
<reference evidence="2" key="2">
    <citation type="submission" date="2020-09" db="EMBL/GenBank/DDBJ databases">
        <authorList>
            <person name="Sun Q."/>
            <person name="Zhou Y."/>
        </authorList>
    </citation>
    <scope>NUCLEOTIDE SEQUENCE</scope>
    <source>
        <strain evidence="2">CGMCC 1.12919</strain>
    </source>
</reference>
<evidence type="ECO:0000313" key="2">
    <source>
        <dbReference type="EMBL" id="GGC70557.1"/>
    </source>
</evidence>
<evidence type="ECO:0000313" key="3">
    <source>
        <dbReference type="Proteomes" id="UP000637002"/>
    </source>
</evidence>
<reference evidence="2" key="1">
    <citation type="journal article" date="2014" name="Int. J. Syst. Evol. Microbiol.">
        <title>Complete genome sequence of Corynebacterium casei LMG S-19264T (=DSM 44701T), isolated from a smear-ripened cheese.</title>
        <authorList>
            <consortium name="US DOE Joint Genome Institute (JGI-PGF)"/>
            <person name="Walter F."/>
            <person name="Albersmeier A."/>
            <person name="Kalinowski J."/>
            <person name="Ruckert C."/>
        </authorList>
    </citation>
    <scope>NUCLEOTIDE SEQUENCE</scope>
    <source>
        <strain evidence="2">CGMCC 1.12919</strain>
    </source>
</reference>
<protein>
    <recommendedName>
        <fullName evidence="4">GcrA cell cycle regulator</fullName>
    </recommendedName>
</protein>
<accession>A0A916UF11</accession>
<feature type="region of interest" description="Disordered" evidence="1">
    <location>
        <begin position="130"/>
        <end position="174"/>
    </location>
</feature>
<dbReference type="Pfam" id="PF07750">
    <property type="entry name" value="GcrA"/>
    <property type="match status" value="1"/>
</dbReference>
<dbReference type="RefSeq" id="WP_210324510.1">
    <property type="nucleotide sequence ID" value="NZ_BMGG01000005.1"/>
</dbReference>
<name>A0A916UF11_9HYPH</name>
<organism evidence="2 3">
    <name type="scientific">Chelatococcus reniformis</name>
    <dbReference type="NCBI Taxonomy" id="1494448"/>
    <lineage>
        <taxon>Bacteria</taxon>
        <taxon>Pseudomonadati</taxon>
        <taxon>Pseudomonadota</taxon>
        <taxon>Alphaproteobacteria</taxon>
        <taxon>Hyphomicrobiales</taxon>
        <taxon>Chelatococcaceae</taxon>
        <taxon>Chelatococcus</taxon>
    </lineage>
</organism>
<dbReference type="EMBL" id="BMGG01000005">
    <property type="protein sequence ID" value="GGC70557.1"/>
    <property type="molecule type" value="Genomic_DNA"/>
</dbReference>
<evidence type="ECO:0000256" key="1">
    <source>
        <dbReference type="SAM" id="MobiDB-lite"/>
    </source>
</evidence>
<dbReference type="InterPro" id="IPR011681">
    <property type="entry name" value="GcrA"/>
</dbReference>
<dbReference type="AlphaFoldDB" id="A0A916UF11"/>